<dbReference type="InterPro" id="IPR002035">
    <property type="entry name" value="VWF_A"/>
</dbReference>
<feature type="non-terminal residue" evidence="3">
    <location>
        <position position="156"/>
    </location>
</feature>
<keyword evidence="1" id="KW-0472">Membrane</keyword>
<comment type="caution">
    <text evidence="3">The sequence shown here is derived from an EMBL/GenBank/DDBJ whole genome shotgun (WGS) entry which is preliminary data.</text>
</comment>
<accession>X1B6M0</accession>
<keyword evidence="1" id="KW-0812">Transmembrane</keyword>
<dbReference type="InterPro" id="IPR036465">
    <property type="entry name" value="vWFA_dom_sf"/>
</dbReference>
<dbReference type="Pfam" id="PF13519">
    <property type="entry name" value="VWA_2"/>
    <property type="match status" value="1"/>
</dbReference>
<dbReference type="PANTHER" id="PTHR37947:SF2">
    <property type="entry name" value="VON WILLEBRAND FACTOR TYPE A"/>
    <property type="match status" value="1"/>
</dbReference>
<sequence>MIRFTHPLVLISLFAPLVFFLTAHRKRRSLILRLLSASLVILALAGLQVGRQRPQENVYFLVDRSTSVTAATTPEEIKDQLEAIVSANQGRHFGTIAFGTQAVITDPIGAFYQTFDTQPQPGAGTDLAAAVDLAIATLPAGGENQIVLASDGRITE</sequence>
<dbReference type="AlphaFoldDB" id="X1B6M0"/>
<protein>
    <recommendedName>
        <fullName evidence="2">VWFA domain-containing protein</fullName>
    </recommendedName>
</protein>
<keyword evidence="1" id="KW-1133">Transmembrane helix</keyword>
<gene>
    <name evidence="3" type="ORF">S01H4_50377</name>
</gene>
<feature type="transmembrane region" description="Helical" evidence="1">
    <location>
        <begin position="30"/>
        <end position="50"/>
    </location>
</feature>
<evidence type="ECO:0000259" key="2">
    <source>
        <dbReference type="Pfam" id="PF13519"/>
    </source>
</evidence>
<dbReference type="Gene3D" id="3.40.50.410">
    <property type="entry name" value="von Willebrand factor, type A domain"/>
    <property type="match status" value="1"/>
</dbReference>
<evidence type="ECO:0000256" key="1">
    <source>
        <dbReference type="SAM" id="Phobius"/>
    </source>
</evidence>
<feature type="transmembrane region" description="Helical" evidence="1">
    <location>
        <begin position="6"/>
        <end position="23"/>
    </location>
</feature>
<name>X1B6M0_9ZZZZ</name>
<evidence type="ECO:0000313" key="3">
    <source>
        <dbReference type="EMBL" id="GAG91389.1"/>
    </source>
</evidence>
<organism evidence="3">
    <name type="scientific">marine sediment metagenome</name>
    <dbReference type="NCBI Taxonomy" id="412755"/>
    <lineage>
        <taxon>unclassified sequences</taxon>
        <taxon>metagenomes</taxon>
        <taxon>ecological metagenomes</taxon>
    </lineage>
</organism>
<proteinExistence type="predicted"/>
<dbReference type="PANTHER" id="PTHR37947">
    <property type="entry name" value="BLL2462 PROTEIN"/>
    <property type="match status" value="1"/>
</dbReference>
<feature type="domain" description="VWFA" evidence="2">
    <location>
        <begin position="58"/>
        <end position="152"/>
    </location>
</feature>
<dbReference type="CDD" id="cd00198">
    <property type="entry name" value="vWFA"/>
    <property type="match status" value="1"/>
</dbReference>
<dbReference type="SUPFAM" id="SSF53300">
    <property type="entry name" value="vWA-like"/>
    <property type="match status" value="1"/>
</dbReference>
<reference evidence="3" key="1">
    <citation type="journal article" date="2014" name="Front. Microbiol.">
        <title>High frequency of phylogenetically diverse reductive dehalogenase-homologous genes in deep subseafloor sedimentary metagenomes.</title>
        <authorList>
            <person name="Kawai M."/>
            <person name="Futagami T."/>
            <person name="Toyoda A."/>
            <person name="Takaki Y."/>
            <person name="Nishi S."/>
            <person name="Hori S."/>
            <person name="Arai W."/>
            <person name="Tsubouchi T."/>
            <person name="Morono Y."/>
            <person name="Uchiyama I."/>
            <person name="Ito T."/>
            <person name="Fujiyama A."/>
            <person name="Inagaki F."/>
            <person name="Takami H."/>
        </authorList>
    </citation>
    <scope>NUCLEOTIDE SEQUENCE</scope>
    <source>
        <strain evidence="3">Expedition CK06-06</strain>
    </source>
</reference>
<dbReference type="EMBL" id="BART01028598">
    <property type="protein sequence ID" value="GAG91389.1"/>
    <property type="molecule type" value="Genomic_DNA"/>
</dbReference>